<proteinExistence type="predicted"/>
<organism evidence="1 2">
    <name type="scientific">Variovorax ginsengisoli</name>
    <dbReference type="NCBI Taxonomy" id="363844"/>
    <lineage>
        <taxon>Bacteria</taxon>
        <taxon>Pseudomonadati</taxon>
        <taxon>Pseudomonadota</taxon>
        <taxon>Betaproteobacteria</taxon>
        <taxon>Burkholderiales</taxon>
        <taxon>Comamonadaceae</taxon>
        <taxon>Variovorax</taxon>
    </lineage>
</organism>
<dbReference type="Proteomes" id="UP001169027">
    <property type="component" value="Unassembled WGS sequence"/>
</dbReference>
<protein>
    <recommendedName>
        <fullName evidence="3">Ribbon-helix-helix protein CopG domain-containing protein</fullName>
    </recommendedName>
</protein>
<name>A0ABT8S8Z1_9BURK</name>
<gene>
    <name evidence="1" type="ORF">Q2T77_24115</name>
</gene>
<accession>A0ABT8S8Z1</accession>
<reference evidence="1" key="1">
    <citation type="submission" date="2023-06" db="EMBL/GenBank/DDBJ databases">
        <authorList>
            <person name="Jiang Y."/>
            <person name="Liu Q."/>
        </authorList>
    </citation>
    <scope>NUCLEOTIDE SEQUENCE</scope>
    <source>
        <strain evidence="1">CGMCC 1.12090</strain>
    </source>
</reference>
<sequence>MGISNMVLRTVYISPTIDDELRDQAFKLHTSKNDLIRKYIELGMAANKQKKPSVVGAAVGHKPVAAKKAKLKAAPK</sequence>
<evidence type="ECO:0000313" key="1">
    <source>
        <dbReference type="EMBL" id="MDO1535378.1"/>
    </source>
</evidence>
<keyword evidence="2" id="KW-1185">Reference proteome</keyword>
<evidence type="ECO:0000313" key="2">
    <source>
        <dbReference type="Proteomes" id="UP001169027"/>
    </source>
</evidence>
<dbReference type="RefSeq" id="WP_157900045.1">
    <property type="nucleotide sequence ID" value="NZ_JAUJZH010000019.1"/>
</dbReference>
<dbReference type="EMBL" id="JAUKVY010000019">
    <property type="protein sequence ID" value="MDO1535378.1"/>
    <property type="molecule type" value="Genomic_DNA"/>
</dbReference>
<evidence type="ECO:0008006" key="3">
    <source>
        <dbReference type="Google" id="ProtNLM"/>
    </source>
</evidence>
<comment type="caution">
    <text evidence="1">The sequence shown here is derived from an EMBL/GenBank/DDBJ whole genome shotgun (WGS) entry which is preliminary data.</text>
</comment>